<evidence type="ECO:0000313" key="3">
    <source>
        <dbReference type="Proteomes" id="UP000007113"/>
    </source>
</evidence>
<dbReference type="OrthoDB" id="104872at2"/>
<protein>
    <recommendedName>
        <fullName evidence="4">YVTN beta-propeller repeat-containing protein</fullName>
    </recommendedName>
</protein>
<dbReference type="Gene3D" id="2.130.10.10">
    <property type="entry name" value="YVTN repeat-like/Quinoprotein amine dehydrogenase"/>
    <property type="match status" value="1"/>
</dbReference>
<gene>
    <name evidence="2" type="ordered locus">AciX8_3587</name>
</gene>
<dbReference type="eggNOG" id="COG3391">
    <property type="taxonomic scope" value="Bacteria"/>
</dbReference>
<dbReference type="PANTHER" id="PTHR47197:SF3">
    <property type="entry name" value="DIHYDRO-HEME D1 DEHYDROGENASE"/>
    <property type="match status" value="1"/>
</dbReference>
<accession>G8NYB3</accession>
<dbReference type="InterPro" id="IPR015943">
    <property type="entry name" value="WD40/YVTN_repeat-like_dom_sf"/>
</dbReference>
<evidence type="ECO:0008006" key="4">
    <source>
        <dbReference type="Google" id="ProtNLM"/>
    </source>
</evidence>
<reference evidence="2 3" key="1">
    <citation type="submission" date="2011-11" db="EMBL/GenBank/DDBJ databases">
        <title>Complete sequence of Granulicella mallensis MP5ACTX8.</title>
        <authorList>
            <consortium name="US DOE Joint Genome Institute"/>
            <person name="Lucas S."/>
            <person name="Copeland A."/>
            <person name="Lapidus A."/>
            <person name="Cheng J.-F."/>
            <person name="Goodwin L."/>
            <person name="Pitluck S."/>
            <person name="Peters L."/>
            <person name="Lu M."/>
            <person name="Detter J.C."/>
            <person name="Han C."/>
            <person name="Tapia R."/>
            <person name="Land M."/>
            <person name="Hauser L."/>
            <person name="Kyrpides N."/>
            <person name="Ivanova N."/>
            <person name="Mikhailova N."/>
            <person name="Pagani I."/>
            <person name="Rawat S."/>
            <person name="Mannisto M."/>
            <person name="Haggblom M."/>
            <person name="Woyke T."/>
        </authorList>
    </citation>
    <scope>NUCLEOTIDE SEQUENCE [LARGE SCALE GENOMIC DNA]</scope>
    <source>
        <strain evidence="3">ATCC BAA-1857 / DSM 23137 / MP5ACTX8</strain>
    </source>
</reference>
<dbReference type="KEGG" id="gma:AciX8_3587"/>
<dbReference type="SUPFAM" id="SSF51004">
    <property type="entry name" value="C-terminal (heme d1) domain of cytochrome cd1-nitrite reductase"/>
    <property type="match status" value="1"/>
</dbReference>
<evidence type="ECO:0000313" key="2">
    <source>
        <dbReference type="EMBL" id="AEU37879.1"/>
    </source>
</evidence>
<sequence length="343" mass="37844" precursor="true">MPNKFKTTFQICTFLFPALLATSPFCAAQAHQPLTLVTTTSLPEISGDFDHFAVDLKRGRLISAAEEHHTLEIFDLKTGKHLQSIAGFKAPHSIAYVPEKDEFFITDGEDSSCIILAGADFHKVDRLPLAPGPDSALYDPTSKRFYIGNGGRDAKQKTSTITIISVITHKKLGEIPIDGDNIEAMAVDHAHNRMFVNIRDKKEIGVINLATNKTVTTWTAPGMNRNTPMRFDEVNQRIFVAGRTPGKFFVFNAQDGSLVTSLDSVDMADDMTWDAASHLIYVTGAKGISTFKQQSKDSYVSWSLMSTIGGKTSLYVPQLKQLYVAHPKSDTDQASLLIYRVNP</sequence>
<proteinExistence type="predicted"/>
<dbReference type="EMBL" id="CP003130">
    <property type="protein sequence ID" value="AEU37879.1"/>
    <property type="molecule type" value="Genomic_DNA"/>
</dbReference>
<dbReference type="PANTHER" id="PTHR47197">
    <property type="entry name" value="PROTEIN NIRF"/>
    <property type="match status" value="1"/>
</dbReference>
<organism evidence="2 3">
    <name type="scientific">Granulicella mallensis (strain ATCC BAA-1857 / DSM 23137 / MP5ACTX8)</name>
    <dbReference type="NCBI Taxonomy" id="682795"/>
    <lineage>
        <taxon>Bacteria</taxon>
        <taxon>Pseudomonadati</taxon>
        <taxon>Acidobacteriota</taxon>
        <taxon>Terriglobia</taxon>
        <taxon>Terriglobales</taxon>
        <taxon>Acidobacteriaceae</taxon>
        <taxon>Granulicella</taxon>
    </lineage>
</organism>
<evidence type="ECO:0000256" key="1">
    <source>
        <dbReference type="SAM" id="SignalP"/>
    </source>
</evidence>
<dbReference type="HOGENOM" id="CLU_043515_1_0_0"/>
<dbReference type="InterPro" id="IPR011048">
    <property type="entry name" value="Haem_d1_sf"/>
</dbReference>
<dbReference type="RefSeq" id="WP_014266753.1">
    <property type="nucleotide sequence ID" value="NC_016631.1"/>
</dbReference>
<feature type="signal peptide" evidence="1">
    <location>
        <begin position="1"/>
        <end position="27"/>
    </location>
</feature>
<dbReference type="InterPro" id="IPR051200">
    <property type="entry name" value="Host-pathogen_enzymatic-act"/>
</dbReference>
<dbReference type="AlphaFoldDB" id="G8NYB3"/>
<keyword evidence="1" id="KW-0732">Signal</keyword>
<dbReference type="Proteomes" id="UP000007113">
    <property type="component" value="Chromosome"/>
</dbReference>
<keyword evidence="3" id="KW-1185">Reference proteome</keyword>
<dbReference type="STRING" id="682795.AciX8_3587"/>
<name>G8NYB3_GRAMM</name>
<feature type="chain" id="PRO_5003512492" description="YVTN beta-propeller repeat-containing protein" evidence="1">
    <location>
        <begin position="28"/>
        <end position="343"/>
    </location>
</feature>